<keyword evidence="3 7" id="KW-0812">Transmembrane</keyword>
<dbReference type="GO" id="GO:0005886">
    <property type="term" value="C:plasma membrane"/>
    <property type="evidence" value="ECO:0007669"/>
    <property type="project" value="UniProtKB-SubCell"/>
</dbReference>
<keyword evidence="4 7" id="KW-1133">Transmembrane helix</keyword>
<dbReference type="Pfam" id="PF13440">
    <property type="entry name" value="Polysacc_synt_3"/>
    <property type="match status" value="1"/>
</dbReference>
<dbReference type="PANTHER" id="PTHR30250:SF11">
    <property type="entry name" value="O-ANTIGEN TRANSPORTER-RELATED"/>
    <property type="match status" value="1"/>
</dbReference>
<evidence type="ECO:0000256" key="7">
    <source>
        <dbReference type="SAM" id="Phobius"/>
    </source>
</evidence>
<gene>
    <name evidence="8" type="primary">hfsF</name>
    <name evidence="8" type="ORF">GCM10011574_53320</name>
</gene>
<dbReference type="InterPro" id="IPR050833">
    <property type="entry name" value="Poly_Biosynth_Transport"/>
</dbReference>
<evidence type="ECO:0000256" key="6">
    <source>
        <dbReference type="SAM" id="MobiDB-lite"/>
    </source>
</evidence>
<feature type="transmembrane region" description="Helical" evidence="7">
    <location>
        <begin position="140"/>
        <end position="160"/>
    </location>
</feature>
<feature type="transmembrane region" description="Helical" evidence="7">
    <location>
        <begin position="166"/>
        <end position="189"/>
    </location>
</feature>
<accession>A0A8H9H3C9</accession>
<feature type="compositionally biased region" description="Basic and acidic residues" evidence="6">
    <location>
        <begin position="440"/>
        <end position="458"/>
    </location>
</feature>
<feature type="transmembrane region" description="Helical" evidence="7">
    <location>
        <begin position="38"/>
        <end position="59"/>
    </location>
</feature>
<dbReference type="EMBL" id="BMMN01000011">
    <property type="protein sequence ID" value="GGO23664.1"/>
    <property type="molecule type" value="Genomic_DNA"/>
</dbReference>
<feature type="transmembrane region" description="Helical" evidence="7">
    <location>
        <begin position="108"/>
        <end position="133"/>
    </location>
</feature>
<feature type="transmembrane region" description="Helical" evidence="7">
    <location>
        <begin position="348"/>
        <end position="366"/>
    </location>
</feature>
<feature type="transmembrane region" description="Helical" evidence="7">
    <location>
        <begin position="80"/>
        <end position="102"/>
    </location>
</feature>
<keyword evidence="5 7" id="KW-0472">Membrane</keyword>
<name>A0A8H9H3C9_9ACTN</name>
<sequence>MTGPVTAVAGVLASRMIRVALGAVTGVLIARTLLPEGRGVYAVMTTAAATAVVVGHLSLEKSHIVFWPDSSRHRPLITNALVLGTALGCVAALATFGIVAASASPGAFPLWAVALLAVPFGTASINLTSVLLLQSRTKTVNRATTIAALTQCLPILALMAAGHVTVASAVVCWAASTVVPFLFAVRALWPIPLRRDKSLVRRQLSLSGRYHVGWVAYHMLLSVDILLLNAMDSAATVGIYTVAGTLMTLARIPADSITQVVLPRQAVSGAHEAERLTARTLRLNLLVSAAFIGLVAAASPWAIPLVYGHAFAAGVAPLLVLAPGALALTVTRPTEQYLVRLGRPMTMTAIACTALAVNLVLNLVLIPPWGAVGAALASTVAYTLLALLETAWFLRSARVGVSELVPRLTDLRALSPRTPAATGTAGRRAGAPVTVARVEGAARTERTERTEKAPRHVP</sequence>
<evidence type="ECO:0000313" key="9">
    <source>
        <dbReference type="Proteomes" id="UP000653480"/>
    </source>
</evidence>
<evidence type="ECO:0000313" key="8">
    <source>
        <dbReference type="EMBL" id="GGO23664.1"/>
    </source>
</evidence>
<evidence type="ECO:0000256" key="3">
    <source>
        <dbReference type="ARBA" id="ARBA00022692"/>
    </source>
</evidence>
<feature type="transmembrane region" description="Helical" evidence="7">
    <location>
        <begin position="372"/>
        <end position="394"/>
    </location>
</feature>
<evidence type="ECO:0000256" key="1">
    <source>
        <dbReference type="ARBA" id="ARBA00004651"/>
    </source>
</evidence>
<dbReference type="AlphaFoldDB" id="A0A8H9H3C9"/>
<feature type="region of interest" description="Disordered" evidence="6">
    <location>
        <begin position="438"/>
        <end position="458"/>
    </location>
</feature>
<keyword evidence="2" id="KW-1003">Cell membrane</keyword>
<evidence type="ECO:0000256" key="5">
    <source>
        <dbReference type="ARBA" id="ARBA00023136"/>
    </source>
</evidence>
<proteinExistence type="predicted"/>
<reference evidence="8" key="2">
    <citation type="submission" date="2020-09" db="EMBL/GenBank/DDBJ databases">
        <authorList>
            <person name="Sun Q."/>
            <person name="Zhou Y."/>
        </authorList>
    </citation>
    <scope>NUCLEOTIDE SEQUENCE</scope>
    <source>
        <strain evidence="8">CGMCC 4.7138</strain>
    </source>
</reference>
<dbReference type="Proteomes" id="UP000653480">
    <property type="component" value="Unassembled WGS sequence"/>
</dbReference>
<reference evidence="8" key="1">
    <citation type="journal article" date="2014" name="Int. J. Syst. Evol. Microbiol.">
        <title>Complete genome sequence of Corynebacterium casei LMG S-19264T (=DSM 44701T), isolated from a smear-ripened cheese.</title>
        <authorList>
            <consortium name="US DOE Joint Genome Institute (JGI-PGF)"/>
            <person name="Walter F."/>
            <person name="Albersmeier A."/>
            <person name="Kalinowski J."/>
            <person name="Ruckert C."/>
        </authorList>
    </citation>
    <scope>NUCLEOTIDE SEQUENCE</scope>
    <source>
        <strain evidence="8">CGMCC 4.7138</strain>
    </source>
</reference>
<comment type="caution">
    <text evidence="8">The sequence shown here is derived from an EMBL/GenBank/DDBJ whole genome shotgun (WGS) entry which is preliminary data.</text>
</comment>
<organism evidence="8 9">
    <name type="scientific">Microbispora bryophytorum</name>
    <dbReference type="NCBI Taxonomy" id="1460882"/>
    <lineage>
        <taxon>Bacteria</taxon>
        <taxon>Bacillati</taxon>
        <taxon>Actinomycetota</taxon>
        <taxon>Actinomycetes</taxon>
        <taxon>Streptosporangiales</taxon>
        <taxon>Streptosporangiaceae</taxon>
        <taxon>Microbispora</taxon>
    </lineage>
</organism>
<feature type="transmembrane region" description="Helical" evidence="7">
    <location>
        <begin position="309"/>
        <end position="328"/>
    </location>
</feature>
<evidence type="ECO:0000256" key="2">
    <source>
        <dbReference type="ARBA" id="ARBA00022475"/>
    </source>
</evidence>
<keyword evidence="9" id="KW-1185">Reference proteome</keyword>
<feature type="transmembrane region" description="Helical" evidence="7">
    <location>
        <begin position="283"/>
        <end position="303"/>
    </location>
</feature>
<evidence type="ECO:0000256" key="4">
    <source>
        <dbReference type="ARBA" id="ARBA00022989"/>
    </source>
</evidence>
<dbReference type="PANTHER" id="PTHR30250">
    <property type="entry name" value="PST FAMILY PREDICTED COLANIC ACID TRANSPORTER"/>
    <property type="match status" value="1"/>
</dbReference>
<protein>
    <submittedName>
        <fullName evidence="8">Polysaccharide biosynthesis protein</fullName>
    </submittedName>
</protein>
<comment type="subcellular location">
    <subcellularLocation>
        <location evidence="1">Cell membrane</location>
        <topology evidence="1">Multi-pass membrane protein</topology>
    </subcellularLocation>
</comment>